<feature type="domain" description="PRC-barrel" evidence="3">
    <location>
        <begin position="264"/>
        <end position="329"/>
    </location>
</feature>
<feature type="compositionally biased region" description="Basic and acidic residues" evidence="1">
    <location>
        <begin position="354"/>
        <end position="366"/>
    </location>
</feature>
<dbReference type="Gene3D" id="2.30.30.240">
    <property type="entry name" value="PRC-barrel domain"/>
    <property type="match status" value="2"/>
</dbReference>
<feature type="compositionally biased region" description="Low complexity" evidence="1">
    <location>
        <begin position="218"/>
        <end position="249"/>
    </location>
</feature>
<evidence type="ECO:0000313" key="5">
    <source>
        <dbReference type="Proteomes" id="UP000006786"/>
    </source>
</evidence>
<protein>
    <submittedName>
        <fullName evidence="4">PRC-barrel protein</fullName>
    </submittedName>
</protein>
<dbReference type="PATRIC" id="fig|391937.3.peg.2380"/>
<gene>
    <name evidence="4" type="ORF">NA2_11555</name>
</gene>
<evidence type="ECO:0000313" key="4">
    <source>
        <dbReference type="EMBL" id="EKF18817.1"/>
    </source>
</evidence>
<feature type="region of interest" description="Disordered" evidence="1">
    <location>
        <begin position="133"/>
        <end position="269"/>
    </location>
</feature>
<dbReference type="PANTHER" id="PTHR36505">
    <property type="entry name" value="BLR1072 PROTEIN"/>
    <property type="match status" value="1"/>
</dbReference>
<evidence type="ECO:0000256" key="1">
    <source>
        <dbReference type="SAM" id="MobiDB-lite"/>
    </source>
</evidence>
<accession>K2MNE8</accession>
<dbReference type="OrthoDB" id="7876889at2"/>
<keyword evidence="5" id="KW-1185">Reference proteome</keyword>
<dbReference type="Proteomes" id="UP000006786">
    <property type="component" value="Unassembled WGS sequence"/>
</dbReference>
<dbReference type="RefSeq" id="WP_008597063.1">
    <property type="nucleotide sequence ID" value="NZ_AMRM01000011.1"/>
</dbReference>
<comment type="caution">
    <text evidence="4">The sequence shown here is derived from an EMBL/GenBank/DDBJ whole genome shotgun (WGS) entry which is preliminary data.</text>
</comment>
<feature type="region of interest" description="Disordered" evidence="1">
    <location>
        <begin position="347"/>
        <end position="366"/>
    </location>
</feature>
<feature type="chain" id="PRO_5003863759" evidence="2">
    <location>
        <begin position="22"/>
        <end position="366"/>
    </location>
</feature>
<evidence type="ECO:0000259" key="3">
    <source>
        <dbReference type="Pfam" id="PF05239"/>
    </source>
</evidence>
<dbReference type="InterPro" id="IPR011033">
    <property type="entry name" value="PRC_barrel-like_sf"/>
</dbReference>
<reference evidence="4 5" key="1">
    <citation type="journal article" date="2012" name="J. Bacteriol.">
        <title>Genome Sequence of Nitratireductor pacificus Type Strain pht-3B.</title>
        <authorList>
            <person name="Lai Q."/>
            <person name="Li G."/>
            <person name="Shao Z."/>
        </authorList>
    </citation>
    <scope>NUCLEOTIDE SEQUENCE [LARGE SCALE GENOMIC DNA]</scope>
    <source>
        <strain evidence="5">pht-3B</strain>
    </source>
</reference>
<dbReference type="PANTHER" id="PTHR36505:SF1">
    <property type="entry name" value="BLR1072 PROTEIN"/>
    <property type="match status" value="1"/>
</dbReference>
<keyword evidence="2" id="KW-0732">Signal</keyword>
<dbReference type="SUPFAM" id="SSF50346">
    <property type="entry name" value="PRC-barrel domain"/>
    <property type="match status" value="2"/>
</dbReference>
<dbReference type="eggNOG" id="COG1873">
    <property type="taxonomic scope" value="Bacteria"/>
</dbReference>
<organism evidence="4 5">
    <name type="scientific">Nitratireductor pacificus pht-3B</name>
    <dbReference type="NCBI Taxonomy" id="391937"/>
    <lineage>
        <taxon>Bacteria</taxon>
        <taxon>Pseudomonadati</taxon>
        <taxon>Pseudomonadota</taxon>
        <taxon>Alphaproteobacteria</taxon>
        <taxon>Hyphomicrobiales</taxon>
        <taxon>Phyllobacteriaceae</taxon>
        <taxon>Nitratireductor</taxon>
    </lineage>
</organism>
<dbReference type="EMBL" id="AMRM01000011">
    <property type="protein sequence ID" value="EKF18817.1"/>
    <property type="molecule type" value="Genomic_DNA"/>
</dbReference>
<name>K2MNE8_9HYPH</name>
<evidence type="ECO:0000256" key="2">
    <source>
        <dbReference type="SAM" id="SignalP"/>
    </source>
</evidence>
<feature type="signal peptide" evidence="2">
    <location>
        <begin position="1"/>
        <end position="21"/>
    </location>
</feature>
<dbReference type="Pfam" id="PF05239">
    <property type="entry name" value="PRC"/>
    <property type="match status" value="2"/>
</dbReference>
<feature type="domain" description="PRC-barrel" evidence="3">
    <location>
        <begin position="45"/>
        <end position="123"/>
    </location>
</feature>
<dbReference type="AlphaFoldDB" id="K2MNE8"/>
<feature type="compositionally biased region" description="Basic and acidic residues" evidence="1">
    <location>
        <begin position="143"/>
        <end position="157"/>
    </location>
</feature>
<feature type="compositionally biased region" description="Low complexity" evidence="1">
    <location>
        <begin position="187"/>
        <end position="198"/>
    </location>
</feature>
<dbReference type="InterPro" id="IPR027275">
    <property type="entry name" value="PRC-brl_dom"/>
</dbReference>
<dbReference type="STRING" id="391937.NA2_11555"/>
<sequence length="366" mass="38071">MIRNLLATTAIATLVATGAVAQTSTAPTAAPTEPPVEMVVRAEGHLATDLIGKSVYNGTGAEAENIGKVNDLILDDAGDVSAIVVGVGGFLGIGQKEVALEYDLVEWAEQDGDRWLVVETTADALKAQEEFDRSAYRPMPADAEVKETKPATKDDLAKAPVATEEGGESAAVAPAADGTAESTDGMAAAPAPDATAPAEGEQTAGAEAPAPADQETVEAPAATDAAPADQETAQAPATDDTMTPDDTQTSAIDRSTLQEMPVDQVRTEELTGTTVYGANEENIGEIGDVIVSQDGKVDAILVDVGGFLGIGEKEVAIGMDNLAFMTDGNGTLYLYTEFSKEELEQQPAYDEATYADKRDEMRMQVQ</sequence>
<proteinExistence type="predicted"/>